<dbReference type="AlphaFoldDB" id="A0A1I7ZJ53"/>
<organism evidence="1 2">
    <name type="scientific">Steinernema glaseri</name>
    <dbReference type="NCBI Taxonomy" id="37863"/>
    <lineage>
        <taxon>Eukaryota</taxon>
        <taxon>Metazoa</taxon>
        <taxon>Ecdysozoa</taxon>
        <taxon>Nematoda</taxon>
        <taxon>Chromadorea</taxon>
        <taxon>Rhabditida</taxon>
        <taxon>Tylenchina</taxon>
        <taxon>Panagrolaimomorpha</taxon>
        <taxon>Strongyloidoidea</taxon>
        <taxon>Steinernematidae</taxon>
        <taxon>Steinernema</taxon>
    </lineage>
</organism>
<keyword evidence="1" id="KW-1185">Reference proteome</keyword>
<dbReference type="Proteomes" id="UP000095287">
    <property type="component" value="Unplaced"/>
</dbReference>
<sequence length="107" mass="12264">MNGQRTAALISLLICGAFIACSFIDIEAMPSPWTFKAFQLFQEPPLSNNSVCQRYYLSILVLFQRKDPPIILGYTGFFSEKLSEFVRGWSQPLPSCEYECFFTDDKE</sequence>
<dbReference type="WBParaSite" id="L893_g27066.t1">
    <property type="protein sequence ID" value="L893_g27066.t1"/>
    <property type="gene ID" value="L893_g27066"/>
</dbReference>
<reference evidence="2" key="1">
    <citation type="submission" date="2016-11" db="UniProtKB">
        <authorList>
            <consortium name="WormBaseParasite"/>
        </authorList>
    </citation>
    <scope>IDENTIFICATION</scope>
</reference>
<evidence type="ECO:0000313" key="1">
    <source>
        <dbReference type="Proteomes" id="UP000095287"/>
    </source>
</evidence>
<proteinExistence type="predicted"/>
<accession>A0A1I7ZJ53</accession>
<protein>
    <submittedName>
        <fullName evidence="2">Secreted protein</fullName>
    </submittedName>
</protein>
<evidence type="ECO:0000313" key="2">
    <source>
        <dbReference type="WBParaSite" id="L893_g27066.t1"/>
    </source>
</evidence>
<name>A0A1I7ZJ53_9BILA</name>
<dbReference type="PROSITE" id="PS51257">
    <property type="entry name" value="PROKAR_LIPOPROTEIN"/>
    <property type="match status" value="1"/>
</dbReference>